<gene>
    <name evidence="1" type="ORF">A2908_04755</name>
</gene>
<reference evidence="1 2" key="1">
    <citation type="journal article" date="2016" name="Nat. Commun.">
        <title>Thousands of microbial genomes shed light on interconnected biogeochemical processes in an aquifer system.</title>
        <authorList>
            <person name="Anantharaman K."/>
            <person name="Brown C.T."/>
            <person name="Hug L.A."/>
            <person name="Sharon I."/>
            <person name="Castelle C.J."/>
            <person name="Probst A.J."/>
            <person name="Thomas B.C."/>
            <person name="Singh A."/>
            <person name="Wilkins M.J."/>
            <person name="Karaoz U."/>
            <person name="Brodie E.L."/>
            <person name="Williams K.H."/>
            <person name="Hubbard S.S."/>
            <person name="Banfield J.F."/>
        </authorList>
    </citation>
    <scope>NUCLEOTIDE SEQUENCE [LARGE SCALE GENOMIC DNA]</scope>
</reference>
<evidence type="ECO:0000313" key="1">
    <source>
        <dbReference type="EMBL" id="OGZ74003.1"/>
    </source>
</evidence>
<comment type="caution">
    <text evidence="1">The sequence shown here is derived from an EMBL/GenBank/DDBJ whole genome shotgun (WGS) entry which is preliminary data.</text>
</comment>
<sequence>MLFETRKTDLLKLCPCCNGKIVRCIRKGTYESESYGNTHGLQIWDRCEECKKIFGQTDVAIAFPNELEDQMMAAFDRWDQRTLEDWEFSEIIQVAFFGFGGWVFKIG</sequence>
<dbReference type="STRING" id="1802214.A2908_04755"/>
<organism evidence="1 2">
    <name type="scientific">Candidatus Staskawiczbacteria bacterium RIFCSPLOWO2_01_FULL_38_12b</name>
    <dbReference type="NCBI Taxonomy" id="1802214"/>
    <lineage>
        <taxon>Bacteria</taxon>
        <taxon>Candidatus Staskawicziibacteriota</taxon>
    </lineage>
</organism>
<proteinExistence type="predicted"/>
<dbReference type="EMBL" id="MHPA01000004">
    <property type="protein sequence ID" value="OGZ74003.1"/>
    <property type="molecule type" value="Genomic_DNA"/>
</dbReference>
<dbReference type="AlphaFoldDB" id="A0A1G2IH26"/>
<name>A0A1G2IH26_9BACT</name>
<accession>A0A1G2IH26</accession>
<protein>
    <submittedName>
        <fullName evidence="1">Uncharacterized protein</fullName>
    </submittedName>
</protein>
<dbReference type="Proteomes" id="UP000176774">
    <property type="component" value="Unassembled WGS sequence"/>
</dbReference>
<evidence type="ECO:0000313" key="2">
    <source>
        <dbReference type="Proteomes" id="UP000176774"/>
    </source>
</evidence>